<dbReference type="Proteomes" id="UP001061991">
    <property type="component" value="Plasmid p_unnamed1"/>
</dbReference>
<accession>A0ACD4CYE8</accession>
<organism evidence="1 2">
    <name type="scientific">Phyllobacterium zundukense</name>
    <dbReference type="NCBI Taxonomy" id="1867719"/>
    <lineage>
        <taxon>Bacteria</taxon>
        <taxon>Pseudomonadati</taxon>
        <taxon>Pseudomonadota</taxon>
        <taxon>Alphaproteobacteria</taxon>
        <taxon>Hyphomicrobiales</taxon>
        <taxon>Phyllobacteriaceae</taxon>
        <taxon>Phyllobacterium</taxon>
    </lineage>
</organism>
<gene>
    <name evidence="1" type="ORF">N8E88_11050</name>
</gene>
<keyword evidence="1" id="KW-0614">Plasmid</keyword>
<protein>
    <submittedName>
        <fullName evidence="1">VOC family protein</fullName>
    </submittedName>
</protein>
<name>A0ACD4CYE8_9HYPH</name>
<geneLocation type="plasmid" evidence="1 2">
    <name>p_unnamed1</name>
</geneLocation>
<evidence type="ECO:0000313" key="2">
    <source>
        <dbReference type="Proteomes" id="UP001061991"/>
    </source>
</evidence>
<evidence type="ECO:0000313" key="1">
    <source>
        <dbReference type="EMBL" id="UXN58547.1"/>
    </source>
</evidence>
<dbReference type="EMBL" id="CP104972">
    <property type="protein sequence ID" value="UXN58547.1"/>
    <property type="molecule type" value="Genomic_DNA"/>
</dbReference>
<reference evidence="1" key="1">
    <citation type="submission" date="2022-09" db="EMBL/GenBank/DDBJ databases">
        <title>Interaction between co-microsymbionts with complementary sets of symbiotic genes in legume-rhizobium systems.</title>
        <authorList>
            <person name="Safronova V."/>
            <person name="Sazanova A."/>
            <person name="Afonin A."/>
            <person name="Chirak E."/>
        </authorList>
    </citation>
    <scope>NUCLEOTIDE SEQUENCE</scope>
    <source>
        <strain evidence="1">A18/3m</strain>
    </source>
</reference>
<sequence>MKPRIGIVTLGVDDLDRALAFYRDGLGWPTKGITADDFKGDDTHAAGAVVMFHLEGGLTLALYPRSELAKDAHHAIGAPSSTEFSLGYLAGSKGEVDQILNQAKAAGATLTDAAHDRPWGIYSGYFKDPDGHLWEVIWNAST</sequence>
<keyword evidence="2" id="KW-1185">Reference proteome</keyword>
<proteinExistence type="predicted"/>